<feature type="transmembrane region" description="Helical" evidence="7">
    <location>
        <begin position="6"/>
        <end position="23"/>
    </location>
</feature>
<gene>
    <name evidence="8" type="ORF">AMQ22_00460</name>
</gene>
<evidence type="ECO:0000256" key="5">
    <source>
        <dbReference type="ARBA" id="ARBA00022989"/>
    </source>
</evidence>
<keyword evidence="6 7" id="KW-0472">Membrane</keyword>
<comment type="subcellular location">
    <subcellularLocation>
        <location evidence="1">Cell membrane</location>
        <topology evidence="1">Multi-pass membrane protein</topology>
    </subcellularLocation>
</comment>
<dbReference type="EMBL" id="LNGC01000011">
    <property type="protein sequence ID" value="KYC53066.1"/>
    <property type="molecule type" value="Genomic_DNA"/>
</dbReference>
<reference evidence="8 9" key="1">
    <citation type="journal article" date="2016" name="ISME J.">
        <title>Chasing the elusive Euryarchaeota class WSA2: genomes reveal a uniquely fastidious methyl-reducing methanogen.</title>
        <authorList>
            <person name="Nobu M.K."/>
            <person name="Narihiro T."/>
            <person name="Kuroda K."/>
            <person name="Mei R."/>
            <person name="Liu W.T."/>
        </authorList>
    </citation>
    <scope>NUCLEOTIDE SEQUENCE [LARGE SCALE GENOMIC DNA]</scope>
    <source>
        <strain evidence="8">U1lsi0528_Bin055</strain>
    </source>
</reference>
<comment type="similarity">
    <text evidence="2">Belongs to the UPF0718 family.</text>
</comment>
<feature type="transmembrane region" description="Helical" evidence="7">
    <location>
        <begin position="76"/>
        <end position="99"/>
    </location>
</feature>
<dbReference type="GO" id="GO:0005886">
    <property type="term" value="C:plasma membrane"/>
    <property type="evidence" value="ECO:0007669"/>
    <property type="project" value="UniProtKB-SubCell"/>
</dbReference>
<name>A0A150J766_9EURY</name>
<feature type="transmembrane region" description="Helical" evidence="7">
    <location>
        <begin position="44"/>
        <end position="64"/>
    </location>
</feature>
<feature type="transmembrane region" description="Helical" evidence="7">
    <location>
        <begin position="139"/>
        <end position="159"/>
    </location>
</feature>
<keyword evidence="3" id="KW-1003">Cell membrane</keyword>
<evidence type="ECO:0000256" key="3">
    <source>
        <dbReference type="ARBA" id="ARBA00022475"/>
    </source>
</evidence>
<dbReference type="Pfam" id="PF03773">
    <property type="entry name" value="ArsP_1"/>
    <property type="match status" value="1"/>
</dbReference>
<dbReference type="PANTHER" id="PTHR34184">
    <property type="entry name" value="UPF0718 PROTEIN YCGR"/>
    <property type="match status" value="1"/>
</dbReference>
<evidence type="ECO:0000256" key="4">
    <source>
        <dbReference type="ARBA" id="ARBA00022692"/>
    </source>
</evidence>
<dbReference type="Proteomes" id="UP000075398">
    <property type="component" value="Unassembled WGS sequence"/>
</dbReference>
<dbReference type="PANTHER" id="PTHR34184:SF4">
    <property type="entry name" value="UPF0718 PROTEIN YCGR"/>
    <property type="match status" value="1"/>
</dbReference>
<keyword evidence="4 7" id="KW-0812">Transmembrane</keyword>
<organism evidence="8 9">
    <name type="scientific">Candidatus Methanofastidiosum methylothiophilum</name>
    <dbReference type="NCBI Taxonomy" id="1705564"/>
    <lineage>
        <taxon>Archaea</taxon>
        <taxon>Methanobacteriati</taxon>
        <taxon>Methanobacteriota</taxon>
        <taxon>Stenosarchaea group</taxon>
        <taxon>Candidatus Methanofastidiosia</taxon>
        <taxon>Candidatus Methanofastidiosales</taxon>
        <taxon>Candidatus Methanofastidiosaceae</taxon>
        <taxon>Candidatus Methanofastidiosum</taxon>
    </lineage>
</organism>
<dbReference type="InterPro" id="IPR052923">
    <property type="entry name" value="UPF0718"/>
</dbReference>
<keyword evidence="5 7" id="KW-1133">Transmembrane helix</keyword>
<evidence type="ECO:0000256" key="7">
    <source>
        <dbReference type="SAM" id="Phobius"/>
    </source>
</evidence>
<evidence type="ECO:0000313" key="8">
    <source>
        <dbReference type="EMBL" id="KYC53066.1"/>
    </source>
</evidence>
<dbReference type="InterPro" id="IPR005524">
    <property type="entry name" value="DUF318"/>
</dbReference>
<evidence type="ECO:0000313" key="9">
    <source>
        <dbReference type="Proteomes" id="UP000075398"/>
    </source>
</evidence>
<dbReference type="AlphaFoldDB" id="A0A150J766"/>
<evidence type="ECO:0000256" key="2">
    <source>
        <dbReference type="ARBA" id="ARBA00006386"/>
    </source>
</evidence>
<evidence type="ECO:0000256" key="6">
    <source>
        <dbReference type="ARBA" id="ARBA00023136"/>
    </source>
</evidence>
<feature type="transmembrane region" description="Helical" evidence="7">
    <location>
        <begin position="106"/>
        <end position="127"/>
    </location>
</feature>
<proteinExistence type="inferred from homology"/>
<comment type="caution">
    <text evidence="8">The sequence shown here is derived from an EMBL/GenBank/DDBJ whole genome shotgun (WGS) entry which is preliminary data.</text>
</comment>
<evidence type="ECO:0000256" key="1">
    <source>
        <dbReference type="ARBA" id="ARBA00004651"/>
    </source>
</evidence>
<accession>A0A150J766</accession>
<sequence length="160" mass="17083">MAIDFLILNVLVLLALAISFFKSKEKSKMALKIAFKSLINTAPYIIITIVIIGIMQGFIPNTLITEYLGEKSGISGVLLASLIGAILHIPAFISFPLVASLIERGASVMIGAAFITSLTMIGFTSLPLEIKEFGIKFTVLRNISSFIAAILIAIAVGVLL</sequence>
<protein>
    <submittedName>
        <fullName evidence="8">Putative permease</fullName>
    </submittedName>
</protein>